<dbReference type="KEGG" id="rue:DT065_12650"/>
<feature type="domain" description="Acyl-CoA dehydrogenase/oxidase N-terminal" evidence="1">
    <location>
        <begin position="14"/>
        <end position="62"/>
    </location>
</feature>
<keyword evidence="3" id="KW-1185">Reference proteome</keyword>
<dbReference type="AlphaFoldDB" id="A0A345C0P1"/>
<dbReference type="GO" id="GO:0016627">
    <property type="term" value="F:oxidoreductase activity, acting on the CH-CH group of donors"/>
    <property type="evidence" value="ECO:0007669"/>
    <property type="project" value="InterPro"/>
</dbReference>
<reference evidence="2 3" key="1">
    <citation type="journal article" date="2018" name="J. Microbiol.">
        <title>Salicibibacter kimchii gen. nov., sp. nov., a moderately halophilic and alkalitolerant bacterium in the family Bacillaceae, isolated from kimchi.</title>
        <authorList>
            <person name="Jang J.Y."/>
            <person name="Oh Y.J."/>
            <person name="Lim S.K."/>
            <person name="Park H.K."/>
            <person name="Lee C."/>
            <person name="Kim J.Y."/>
            <person name="Lee M.A."/>
            <person name="Choi H.J."/>
        </authorList>
    </citation>
    <scope>NUCLEOTIDE SEQUENCE [LARGE SCALE GENOMIC DNA]</scope>
    <source>
        <strain evidence="2 3">NKC1-1</strain>
    </source>
</reference>
<evidence type="ECO:0000313" key="2">
    <source>
        <dbReference type="EMBL" id="AXF56772.1"/>
    </source>
</evidence>
<dbReference type="InterPro" id="IPR037069">
    <property type="entry name" value="AcylCoA_DH/ox_N_sf"/>
</dbReference>
<protein>
    <recommendedName>
        <fullName evidence="1">Acyl-CoA dehydrogenase/oxidase N-terminal domain-containing protein</fullName>
    </recommendedName>
</protein>
<dbReference type="GO" id="GO:0050660">
    <property type="term" value="F:flavin adenine dinucleotide binding"/>
    <property type="evidence" value="ECO:0007669"/>
    <property type="project" value="InterPro"/>
</dbReference>
<dbReference type="Pfam" id="PF02771">
    <property type="entry name" value="Acyl-CoA_dh_N"/>
    <property type="match status" value="1"/>
</dbReference>
<dbReference type="Gene3D" id="1.10.540.10">
    <property type="entry name" value="Acyl-CoA dehydrogenase/oxidase, N-terminal domain"/>
    <property type="match status" value="1"/>
</dbReference>
<evidence type="ECO:0000313" key="3">
    <source>
        <dbReference type="Proteomes" id="UP000252100"/>
    </source>
</evidence>
<proteinExistence type="predicted"/>
<dbReference type="EMBL" id="CP031092">
    <property type="protein sequence ID" value="AXF56772.1"/>
    <property type="molecule type" value="Genomic_DNA"/>
</dbReference>
<dbReference type="Proteomes" id="UP000252100">
    <property type="component" value="Chromosome"/>
</dbReference>
<evidence type="ECO:0000259" key="1">
    <source>
        <dbReference type="Pfam" id="PF02771"/>
    </source>
</evidence>
<accession>A0A345C0P1</accession>
<gene>
    <name evidence="2" type="ORF">DT065_12650</name>
</gene>
<name>A0A345C0P1_9BACI</name>
<organism evidence="2 3">
    <name type="scientific">Salicibibacter kimchii</name>
    <dbReference type="NCBI Taxonomy" id="2099786"/>
    <lineage>
        <taxon>Bacteria</taxon>
        <taxon>Bacillati</taxon>
        <taxon>Bacillota</taxon>
        <taxon>Bacilli</taxon>
        <taxon>Bacillales</taxon>
        <taxon>Bacillaceae</taxon>
        <taxon>Salicibibacter</taxon>
    </lineage>
</organism>
<sequence>MRNQEHMEEYLITKREGILGIPFPKEVRGRGLKFPVSSTIVTKEELAYASNSLAAIYDVQCML</sequence>
<dbReference type="InterPro" id="IPR013786">
    <property type="entry name" value="AcylCoA_DH/ox_N"/>
</dbReference>